<proteinExistence type="predicted"/>
<organism evidence="1 2">
    <name type="scientific">Saccharolobus caldissimus</name>
    <dbReference type="NCBI Taxonomy" id="1702097"/>
    <lineage>
        <taxon>Archaea</taxon>
        <taxon>Thermoproteota</taxon>
        <taxon>Thermoprotei</taxon>
        <taxon>Sulfolobales</taxon>
        <taxon>Sulfolobaceae</taxon>
        <taxon>Saccharolobus</taxon>
    </lineage>
</organism>
<evidence type="ECO:0008006" key="3">
    <source>
        <dbReference type="Google" id="ProtNLM"/>
    </source>
</evidence>
<dbReference type="KEGG" id="scas:SACC_10100"/>
<dbReference type="Gene3D" id="3.40.50.1010">
    <property type="entry name" value="5'-nuclease"/>
    <property type="match status" value="1"/>
</dbReference>
<reference evidence="1 2" key="1">
    <citation type="journal article" date="2022" name="Microbiol. Resour. Announc.">
        <title>Complete Genome Sequence of the Hyperthermophilic and Acidophilic Archaeon Saccharolobus caldissimus Strain HS-3T.</title>
        <authorList>
            <person name="Sakai H.D."/>
            <person name="Kurosawa N."/>
        </authorList>
    </citation>
    <scope>NUCLEOTIDE SEQUENCE [LARGE SCALE GENOMIC DNA]</scope>
    <source>
        <strain evidence="1 2">JCM32116</strain>
    </source>
</reference>
<dbReference type="AlphaFoldDB" id="A0AAQ4CQB2"/>
<name>A0AAQ4CQB2_9CREN</name>
<dbReference type="Proteomes" id="UP001319921">
    <property type="component" value="Chromosome"/>
</dbReference>
<gene>
    <name evidence="1" type="ORF">SACC_10100</name>
</gene>
<sequence>MFAVISPSAFNKLKEIVDYGKNYKLIITTLGVSFAIKNSINIDYALDKGAIVRAFSHKSPKVGDLPQYESEAIMVAFELNAILIADDSKVIEKAKELGIKVIKPEQLLTSSLE</sequence>
<evidence type="ECO:0000313" key="1">
    <source>
        <dbReference type="EMBL" id="BDB97993.1"/>
    </source>
</evidence>
<evidence type="ECO:0000313" key="2">
    <source>
        <dbReference type="Proteomes" id="UP001319921"/>
    </source>
</evidence>
<dbReference type="RefSeq" id="WP_229571946.1">
    <property type="nucleotide sequence ID" value="NZ_AP025226.1"/>
</dbReference>
<protein>
    <recommendedName>
        <fullName evidence="3">PIN domain-containing protein</fullName>
    </recommendedName>
</protein>
<dbReference type="EMBL" id="AP025226">
    <property type="protein sequence ID" value="BDB97993.1"/>
    <property type="molecule type" value="Genomic_DNA"/>
</dbReference>
<keyword evidence="2" id="KW-1185">Reference proteome</keyword>
<dbReference type="GeneID" id="68865755"/>
<accession>A0AAQ4CQB2</accession>